<feature type="compositionally biased region" description="Basic residues" evidence="1">
    <location>
        <begin position="78"/>
        <end position="88"/>
    </location>
</feature>
<reference evidence="2 3" key="1">
    <citation type="journal article" date="2014" name="Genome Announc.">
        <title>Draft Genome Sequence of Streptomyces fradiae ATCC 19609, a Strain Highly Sensitive to Antibiotics.</title>
        <authorList>
            <person name="Bekker O.B."/>
            <person name="Klimina K.M."/>
            <person name="Vatlin A.A."/>
            <person name="Zakharevich N.V."/>
            <person name="Kasianov A.S."/>
            <person name="Danilenko V.N."/>
        </authorList>
    </citation>
    <scope>NUCLEOTIDE SEQUENCE [LARGE SCALE GENOMIC DNA]</scope>
    <source>
        <strain evidence="2 3">ATCC 19609</strain>
    </source>
</reference>
<evidence type="ECO:0000313" key="2">
    <source>
        <dbReference type="EMBL" id="RKM93641.1"/>
    </source>
</evidence>
<evidence type="ECO:0000313" key="3">
    <source>
        <dbReference type="Proteomes" id="UP000028058"/>
    </source>
</evidence>
<feature type="region of interest" description="Disordered" evidence="1">
    <location>
        <begin position="31"/>
        <end position="101"/>
    </location>
</feature>
<dbReference type="AlphaFoldDB" id="A0A3R7FR95"/>
<comment type="caution">
    <text evidence="2">The sequence shown here is derived from an EMBL/GenBank/DDBJ whole genome shotgun (WGS) entry which is preliminary data.</text>
</comment>
<dbReference type="Proteomes" id="UP000028058">
    <property type="component" value="Unassembled WGS sequence"/>
</dbReference>
<sequence length="101" mass="10844">MLCRVANEEVQRLARIRMQVTGETFDEALAALEGRSAGTGREDRPEPDPETAESAAGTGATVIDLAGRERTAGTARESRRRTPARPRRAPGAANGQQEERG</sequence>
<dbReference type="EMBL" id="JNAD02000010">
    <property type="protein sequence ID" value="RKM93641.1"/>
    <property type="molecule type" value="Genomic_DNA"/>
</dbReference>
<name>A0A3R7FR95_9ACTN</name>
<feature type="compositionally biased region" description="Low complexity" evidence="1">
    <location>
        <begin position="52"/>
        <end position="61"/>
    </location>
</feature>
<keyword evidence="3" id="KW-1185">Reference proteome</keyword>
<protein>
    <submittedName>
        <fullName evidence="2">Uncharacterized protein</fullName>
    </submittedName>
</protein>
<proteinExistence type="predicted"/>
<gene>
    <name evidence="2" type="ORF">SFRA_020955</name>
</gene>
<organism evidence="2 3">
    <name type="scientific">Streptomyces xinghaiensis</name>
    <dbReference type="NCBI Taxonomy" id="1038928"/>
    <lineage>
        <taxon>Bacteria</taxon>
        <taxon>Bacillati</taxon>
        <taxon>Actinomycetota</taxon>
        <taxon>Actinomycetes</taxon>
        <taxon>Kitasatosporales</taxon>
        <taxon>Streptomycetaceae</taxon>
        <taxon>Streptomyces</taxon>
    </lineage>
</organism>
<accession>A0A3R7FR95</accession>
<evidence type="ECO:0000256" key="1">
    <source>
        <dbReference type="SAM" id="MobiDB-lite"/>
    </source>
</evidence>